<reference evidence="2" key="1">
    <citation type="submission" date="2021-10" db="EMBL/GenBank/DDBJ databases">
        <title>The complete genome sequence of Leeia sp. TBRC 13508.</title>
        <authorList>
            <person name="Charoenyingcharoen P."/>
            <person name="Yukphan P."/>
        </authorList>
    </citation>
    <scope>NUCLEOTIDE SEQUENCE</scope>
    <source>
        <strain evidence="2">TBRC 13508</strain>
    </source>
</reference>
<evidence type="ECO:0000256" key="1">
    <source>
        <dbReference type="SAM" id="SignalP"/>
    </source>
</evidence>
<dbReference type="Proteomes" id="UP001165395">
    <property type="component" value="Unassembled WGS sequence"/>
</dbReference>
<accession>A0ABS8D9X8</accession>
<protein>
    <submittedName>
        <fullName evidence="2">Uncharacterized protein</fullName>
    </submittedName>
</protein>
<evidence type="ECO:0000313" key="3">
    <source>
        <dbReference type="Proteomes" id="UP001165395"/>
    </source>
</evidence>
<keyword evidence="3" id="KW-1185">Reference proteome</keyword>
<feature type="chain" id="PRO_5046820480" evidence="1">
    <location>
        <begin position="32"/>
        <end position="479"/>
    </location>
</feature>
<dbReference type="EMBL" id="JAJBZT010000011">
    <property type="protein sequence ID" value="MCB6185018.1"/>
    <property type="molecule type" value="Genomic_DNA"/>
</dbReference>
<feature type="signal peptide" evidence="1">
    <location>
        <begin position="1"/>
        <end position="31"/>
    </location>
</feature>
<evidence type="ECO:0000313" key="2">
    <source>
        <dbReference type="EMBL" id="MCB6185018.1"/>
    </source>
</evidence>
<name>A0ABS8D9X8_9NEIS</name>
<organism evidence="2 3">
    <name type="scientific">Leeia speluncae</name>
    <dbReference type="NCBI Taxonomy" id="2884804"/>
    <lineage>
        <taxon>Bacteria</taxon>
        <taxon>Pseudomonadati</taxon>
        <taxon>Pseudomonadota</taxon>
        <taxon>Betaproteobacteria</taxon>
        <taxon>Neisseriales</taxon>
        <taxon>Leeiaceae</taxon>
        <taxon>Leeia</taxon>
    </lineage>
</organism>
<dbReference type="RefSeq" id="WP_227181840.1">
    <property type="nucleotide sequence ID" value="NZ_JAJBZT010000011.1"/>
</dbReference>
<gene>
    <name evidence="2" type="ORF">LIN78_15835</name>
</gene>
<keyword evidence="1" id="KW-0732">Signal</keyword>
<sequence>MSLWRMKLSRLVLARLGGLFSLCLFSFGVNAATDPIGHFRIEIATFSYPLLSPNEQKSVFSTLLKQLHVSATYLPSQLIEGKTKKTTKRFRLFGNLEGVGPIPSPHVETKVETKSKQVDLKVAASIDAQTAHWLLSFDLPLKQAELLELNSINVNSLSTDAFYKHASIQSMPLHREYGELFLFPFMLSQTPANNQFSMMNVQLPGAANEVGKSGIASIKASYTVDHSKQNLALKFGYPLSTDGLSAESKALVAQGEIPESVQLSQLPNYCIGCEPIIREIIIPTNLPRWHRMREYQSFGSQIEVETQGAYQYLSMKGAVAPTGNVRGYHRSETWASYQGKLINYSGMVEFEKLTDNDVSVPPALSWNTSRLNGKVFNPDIRFIPTSPKKMQVSEKDCAEVICQQVLRSMKKQLAKTDAALQEEMASYVRLVTSPKKVCLENEAESVYDLSGRYMQGIDLLGDDFKITATQADGKPLPAG</sequence>
<proteinExistence type="predicted"/>
<comment type="caution">
    <text evidence="2">The sequence shown here is derived from an EMBL/GenBank/DDBJ whole genome shotgun (WGS) entry which is preliminary data.</text>
</comment>